<reference evidence="2 3" key="1">
    <citation type="submission" date="2018-02" db="EMBL/GenBank/DDBJ databases">
        <title>Genomic Encyclopedia of Archaeal and Bacterial Type Strains, Phase II (KMG-II): from individual species to whole genera.</title>
        <authorList>
            <person name="Goeker M."/>
        </authorList>
    </citation>
    <scope>NUCLEOTIDE SEQUENCE [LARGE SCALE GENOMIC DNA]</scope>
    <source>
        <strain evidence="2 3">YU 961-1</strain>
    </source>
</reference>
<dbReference type="RefSeq" id="WP_104476614.1">
    <property type="nucleotide sequence ID" value="NZ_CP154825.1"/>
</dbReference>
<proteinExistence type="predicted"/>
<dbReference type="AlphaFoldDB" id="A0A2S6H1Y9"/>
<keyword evidence="1" id="KW-1133">Transmembrane helix</keyword>
<dbReference type="EMBL" id="PTIX01000001">
    <property type="protein sequence ID" value="PPK71437.1"/>
    <property type="molecule type" value="Genomic_DNA"/>
</dbReference>
<comment type="caution">
    <text evidence="2">The sequence shown here is derived from an EMBL/GenBank/DDBJ whole genome shotgun (WGS) entry which is preliminary data.</text>
</comment>
<accession>A0A2S6H1Y9</accession>
<protein>
    <submittedName>
        <fullName evidence="2">Uncharacterized protein</fullName>
    </submittedName>
</protein>
<keyword evidence="1" id="KW-0812">Transmembrane</keyword>
<feature type="transmembrane region" description="Helical" evidence="1">
    <location>
        <begin position="12"/>
        <end position="31"/>
    </location>
</feature>
<name>A0A2S6H1Y9_9PSEU</name>
<evidence type="ECO:0000256" key="1">
    <source>
        <dbReference type="SAM" id="Phobius"/>
    </source>
</evidence>
<gene>
    <name evidence="2" type="ORF">CLV40_101627</name>
</gene>
<organism evidence="2 3">
    <name type="scientific">Actinokineospora auranticolor</name>
    <dbReference type="NCBI Taxonomy" id="155976"/>
    <lineage>
        <taxon>Bacteria</taxon>
        <taxon>Bacillati</taxon>
        <taxon>Actinomycetota</taxon>
        <taxon>Actinomycetes</taxon>
        <taxon>Pseudonocardiales</taxon>
        <taxon>Pseudonocardiaceae</taxon>
        <taxon>Actinokineospora</taxon>
    </lineage>
</organism>
<evidence type="ECO:0000313" key="2">
    <source>
        <dbReference type="EMBL" id="PPK71437.1"/>
    </source>
</evidence>
<evidence type="ECO:0000313" key="3">
    <source>
        <dbReference type="Proteomes" id="UP000239203"/>
    </source>
</evidence>
<keyword evidence="1" id="KW-0472">Membrane</keyword>
<feature type="transmembrane region" description="Helical" evidence="1">
    <location>
        <begin position="37"/>
        <end position="58"/>
    </location>
</feature>
<sequence>MTGTEPPCAAKIGVGPAVGAAPLLVTAGVLTGAGAAVLTNTLIAVAVVSVLAAAGPWWRHRRRAHACRGTCSC</sequence>
<keyword evidence="3" id="KW-1185">Reference proteome</keyword>
<dbReference type="Proteomes" id="UP000239203">
    <property type="component" value="Unassembled WGS sequence"/>
</dbReference>